<name>A0A1B6BYM3_9HEMI</name>
<protein>
    <submittedName>
        <fullName evidence="1">Uncharacterized protein</fullName>
    </submittedName>
</protein>
<sequence length="492" mass="56625">MIQISRFKKIASLQHNMIQNICGLADLKNKMLHLNLCKYETKVLDKNLYPNRNSVINRAYHCRILGNDFIEENVNKLTDCSIPLPKFRLRDPIERNFPYEASIVNFKTNECNENYNNHSSDSDDELNGVQKEVKTMESTLSVISNTFSKPTSENIKHNDDLDNLKENIKHRTEILLKFVDESNNLIKQIISEMLESMENNAFDCQSKNKLDYYVNPSVADQLDSKRIKFVEKGNSINNILEIEKPSENVIKTRKELSDSIKQIDSVQTNLTQNVSLGSKGYEEKVSNKTEEDKCILKSKTCKPESMSSLRRRKLKKCETINKGDTSPRDHIGTTAIDIFNRFNCKPSYKLYSKDIKKEMAKKPSYNEENIIYKKDHEELTDSCTLIEDVKIDTCLSSAGKNKIKFDVNNLAIGSTTNDISNSFNCEPSNKLYSKYIREEMANEPSYNEENIICKKDHKELTDDSTSIEDFKIDTSHTSTNKNKIEFDVNNLA</sequence>
<dbReference type="EMBL" id="GEDC01031213">
    <property type="protein sequence ID" value="JAS06085.1"/>
    <property type="molecule type" value="Transcribed_RNA"/>
</dbReference>
<feature type="non-terminal residue" evidence="1">
    <location>
        <position position="492"/>
    </location>
</feature>
<organism evidence="1">
    <name type="scientific">Clastoptera arizonana</name>
    <name type="common">Arizona spittle bug</name>
    <dbReference type="NCBI Taxonomy" id="38151"/>
    <lineage>
        <taxon>Eukaryota</taxon>
        <taxon>Metazoa</taxon>
        <taxon>Ecdysozoa</taxon>
        <taxon>Arthropoda</taxon>
        <taxon>Hexapoda</taxon>
        <taxon>Insecta</taxon>
        <taxon>Pterygota</taxon>
        <taxon>Neoptera</taxon>
        <taxon>Paraneoptera</taxon>
        <taxon>Hemiptera</taxon>
        <taxon>Auchenorrhyncha</taxon>
        <taxon>Cercopoidea</taxon>
        <taxon>Clastopteridae</taxon>
        <taxon>Clastoptera</taxon>
    </lineage>
</organism>
<evidence type="ECO:0000313" key="1">
    <source>
        <dbReference type="EMBL" id="JAS06085.1"/>
    </source>
</evidence>
<gene>
    <name evidence="1" type="ORF">g.10494</name>
</gene>
<proteinExistence type="predicted"/>
<accession>A0A1B6BYM3</accession>
<reference evidence="1" key="1">
    <citation type="submission" date="2015-12" db="EMBL/GenBank/DDBJ databases">
        <title>De novo transcriptome assembly of four potential Pierce s Disease insect vectors from Arizona vineyards.</title>
        <authorList>
            <person name="Tassone E.E."/>
        </authorList>
    </citation>
    <scope>NUCLEOTIDE SEQUENCE</scope>
</reference>
<dbReference type="AlphaFoldDB" id="A0A1B6BYM3"/>